<organism evidence="2 3">
    <name type="scientific">Malonomonas rubra DSM 5091</name>
    <dbReference type="NCBI Taxonomy" id="1122189"/>
    <lineage>
        <taxon>Bacteria</taxon>
        <taxon>Pseudomonadati</taxon>
        <taxon>Thermodesulfobacteriota</taxon>
        <taxon>Desulfuromonadia</taxon>
        <taxon>Desulfuromonadales</taxon>
        <taxon>Geopsychrobacteraceae</taxon>
        <taxon>Malonomonas</taxon>
    </lineage>
</organism>
<feature type="compositionally biased region" description="Low complexity" evidence="1">
    <location>
        <begin position="19"/>
        <end position="32"/>
    </location>
</feature>
<accession>A0A1M6M082</accession>
<feature type="region of interest" description="Disordered" evidence="1">
    <location>
        <begin position="1"/>
        <end position="32"/>
    </location>
</feature>
<evidence type="ECO:0000256" key="1">
    <source>
        <dbReference type="SAM" id="MobiDB-lite"/>
    </source>
</evidence>
<sequence length="752" mass="83687">MFATATKQKESTVAARNKASASAHPSRAPAAATVQLSRVICNAQVQPKLKSGEQKDRQEQEAEQKSERVMRTSVFVAANTLPATNQWTFPDVSRLPPQSPAVPLPIPYPHVSRIDPAKGSKQAKFRPKSVVIRGRSQYQVSQGDEPATARQGIVSARDRAQTPQITVLQTPGTQVQRFAGSVGDQLGSLARRVPGYTLLTQVIGSDPISGGARAPPADQLLSILFGLVANGRALYRKITQEGLVGRTLIFLRAELLRHNLTAARLRRTISSARSEMDFFRLDAVPYNLRVLARHLALLLADVRSLAGAVFHQLVDLLKQLLRDRLAAMAQRIPGFFLLTMLIGHNPISGEAVERSPVNLVRGLLEFVPGGRAKFRDLQESGALARAFAWIEFHRILFVGIRASLRNAFRTFWATLSIQDILNPVDFIARTITIFYSPVQRILFFAISVGHKIQELIVEAVMGFGSRVLSLVQRVRSVFLRLARNPIAFATSLVRSAWRGLRRLALRLTGFLRRSSAALVARVLRVAGLLSERLNLSRIFSLVERVLGISFRRRVRGRLLRRFGRHMVAFMQRRVAAVRRLFALGPLRAFGLLRLAVTRLRDRIFGPLRSFLISRIIRTAVSRIVQFFNPAGTVIAAIRSIYRSVNFFVDRLGQIGGLVANIAGSVWRLIAGTAGRAATFGERALARTIPLILGFLARFVGIGGAAGRLRQIISRLGRPVVRVFERVSDMLVRQVAGWLRRWRRRDVRARAER</sequence>
<dbReference type="AlphaFoldDB" id="A0A1M6M082"/>
<reference evidence="2 3" key="1">
    <citation type="submission" date="2016-11" db="EMBL/GenBank/DDBJ databases">
        <authorList>
            <person name="Jaros S."/>
            <person name="Januszkiewicz K."/>
            <person name="Wedrychowicz H."/>
        </authorList>
    </citation>
    <scope>NUCLEOTIDE SEQUENCE [LARGE SCALE GENOMIC DNA]</scope>
    <source>
        <strain evidence="2 3">DSM 5091</strain>
    </source>
</reference>
<feature type="compositionally biased region" description="Basic and acidic residues" evidence="1">
    <location>
        <begin position="50"/>
        <end position="67"/>
    </location>
</feature>
<keyword evidence="3" id="KW-1185">Reference proteome</keyword>
<evidence type="ECO:0000313" key="2">
    <source>
        <dbReference type="EMBL" id="SHJ76693.1"/>
    </source>
</evidence>
<dbReference type="OrthoDB" id="5400814at2"/>
<dbReference type="Pfam" id="PF13665">
    <property type="entry name" value="Tox-PAAR-like"/>
    <property type="match status" value="1"/>
</dbReference>
<proteinExistence type="predicted"/>
<gene>
    <name evidence="2" type="ORF">SAMN02745165_03120</name>
</gene>
<evidence type="ECO:0000313" key="3">
    <source>
        <dbReference type="Proteomes" id="UP000184171"/>
    </source>
</evidence>
<feature type="region of interest" description="Disordered" evidence="1">
    <location>
        <begin position="46"/>
        <end position="67"/>
    </location>
</feature>
<dbReference type="RefSeq" id="WP_072909665.1">
    <property type="nucleotide sequence ID" value="NZ_FQZT01000015.1"/>
</dbReference>
<name>A0A1M6M082_MALRU</name>
<protein>
    <submittedName>
        <fullName evidence="2">Uncharacterized protein</fullName>
    </submittedName>
</protein>
<dbReference type="Proteomes" id="UP000184171">
    <property type="component" value="Unassembled WGS sequence"/>
</dbReference>
<dbReference type="STRING" id="1122189.SAMN02745165_03120"/>
<dbReference type="EMBL" id="FQZT01000015">
    <property type="protein sequence ID" value="SHJ76693.1"/>
    <property type="molecule type" value="Genomic_DNA"/>
</dbReference>